<keyword evidence="8" id="KW-1185">Reference proteome</keyword>
<protein>
    <submittedName>
        <fullName evidence="7">RDD family protein</fullName>
    </submittedName>
</protein>
<evidence type="ECO:0000256" key="1">
    <source>
        <dbReference type="ARBA" id="ARBA00004141"/>
    </source>
</evidence>
<dbReference type="EMBL" id="JAMXFA010000043">
    <property type="protein sequence ID" value="MCT7980741.1"/>
    <property type="molecule type" value="Genomic_DNA"/>
</dbReference>
<dbReference type="Pfam" id="PF06271">
    <property type="entry name" value="RDD"/>
    <property type="match status" value="1"/>
</dbReference>
<feature type="domain" description="RDD" evidence="6">
    <location>
        <begin position="17"/>
        <end position="153"/>
    </location>
</feature>
<evidence type="ECO:0000256" key="3">
    <source>
        <dbReference type="ARBA" id="ARBA00022989"/>
    </source>
</evidence>
<organism evidence="7 8">
    <name type="scientific">Laspinema olomoucense D3b</name>
    <dbReference type="NCBI Taxonomy" id="2953688"/>
    <lineage>
        <taxon>Bacteria</taxon>
        <taxon>Bacillati</taxon>
        <taxon>Cyanobacteriota</taxon>
        <taxon>Cyanophyceae</taxon>
        <taxon>Oscillatoriophycideae</taxon>
        <taxon>Oscillatoriales</taxon>
        <taxon>Laspinemataceae</taxon>
        <taxon>Laspinema</taxon>
        <taxon>Laspinema olomoucense</taxon>
    </lineage>
</organism>
<sequence length="223" mass="25651">MDTDPLYTRFPKVEIPRRGAAFVIDYWIVWLLSSLGADRTVEGMSWGQSFWFLLLWVLLRVFLPGRNHGQSVGRWALDITLVGLRFGRTPLLLDLFKREAVAGVGAVLVAIGLSHLNPGHGMGMLLLVPLAIDCSAVSSDPFRRQAFHDRIANTMIIGTLRGFSLDIKLKRAYRKLRRAYQEFKQNRSSRSFEDTRQYRGDRDEVQDTRPYRGDRDNFDDFQD</sequence>
<evidence type="ECO:0000313" key="8">
    <source>
        <dbReference type="Proteomes" id="UP001525961"/>
    </source>
</evidence>
<accession>A0ABT2NDG2</accession>
<keyword evidence="3" id="KW-1133">Transmembrane helix</keyword>
<evidence type="ECO:0000256" key="5">
    <source>
        <dbReference type="SAM" id="MobiDB-lite"/>
    </source>
</evidence>
<proteinExistence type="predicted"/>
<reference evidence="7 8" key="1">
    <citation type="journal article" date="2022" name="Front. Microbiol.">
        <title>High genomic differentiation and limited gene flow indicate recent cryptic speciation within the genus Laspinema (cyanobacteria).</title>
        <authorList>
            <person name="Stanojkovic A."/>
            <person name="Skoupy S."/>
            <person name="Skaloud P."/>
            <person name="Dvorak P."/>
        </authorList>
    </citation>
    <scope>NUCLEOTIDE SEQUENCE [LARGE SCALE GENOMIC DNA]</scope>
    <source>
        <strain evidence="7 8">D3b</strain>
    </source>
</reference>
<dbReference type="Proteomes" id="UP001525961">
    <property type="component" value="Unassembled WGS sequence"/>
</dbReference>
<comment type="caution">
    <text evidence="7">The sequence shown here is derived from an EMBL/GenBank/DDBJ whole genome shotgun (WGS) entry which is preliminary data.</text>
</comment>
<name>A0ABT2NDG2_9CYAN</name>
<evidence type="ECO:0000256" key="4">
    <source>
        <dbReference type="ARBA" id="ARBA00023136"/>
    </source>
</evidence>
<keyword evidence="4" id="KW-0472">Membrane</keyword>
<evidence type="ECO:0000313" key="7">
    <source>
        <dbReference type="EMBL" id="MCT7980741.1"/>
    </source>
</evidence>
<feature type="region of interest" description="Disordered" evidence="5">
    <location>
        <begin position="191"/>
        <end position="223"/>
    </location>
</feature>
<comment type="subcellular location">
    <subcellularLocation>
        <location evidence="1">Membrane</location>
        <topology evidence="1">Multi-pass membrane protein</topology>
    </subcellularLocation>
</comment>
<dbReference type="InterPro" id="IPR010432">
    <property type="entry name" value="RDD"/>
</dbReference>
<keyword evidence="2" id="KW-0812">Transmembrane</keyword>
<dbReference type="RefSeq" id="WP_261237057.1">
    <property type="nucleotide sequence ID" value="NZ_JAMXFA010000043.1"/>
</dbReference>
<evidence type="ECO:0000259" key="6">
    <source>
        <dbReference type="Pfam" id="PF06271"/>
    </source>
</evidence>
<gene>
    <name evidence="7" type="ORF">NG792_23725</name>
</gene>
<evidence type="ECO:0000256" key="2">
    <source>
        <dbReference type="ARBA" id="ARBA00022692"/>
    </source>
</evidence>